<dbReference type="EMBL" id="CP061799">
    <property type="protein sequence ID" value="QTA79505.1"/>
    <property type="molecule type" value="Genomic_DNA"/>
</dbReference>
<name>A0A975B696_9BACT</name>
<gene>
    <name evidence="1" type="ORF">dnl_17760</name>
</gene>
<protein>
    <submittedName>
        <fullName evidence="1">Uncharacterized protein</fullName>
    </submittedName>
</protein>
<evidence type="ECO:0000313" key="1">
    <source>
        <dbReference type="EMBL" id="QTA79505.1"/>
    </source>
</evidence>
<dbReference type="Proteomes" id="UP000663720">
    <property type="component" value="Chromosome"/>
</dbReference>
<organism evidence="1 2">
    <name type="scientific">Desulfonema limicola</name>
    <dbReference type="NCBI Taxonomy" id="45656"/>
    <lineage>
        <taxon>Bacteria</taxon>
        <taxon>Pseudomonadati</taxon>
        <taxon>Thermodesulfobacteriota</taxon>
        <taxon>Desulfobacteria</taxon>
        <taxon>Desulfobacterales</taxon>
        <taxon>Desulfococcaceae</taxon>
        <taxon>Desulfonema</taxon>
    </lineage>
</organism>
<reference evidence="1" key="1">
    <citation type="journal article" date="2021" name="Microb. Physiol.">
        <title>Proteogenomic Insights into the Physiology of Marine, Sulfate-Reducing, Filamentous Desulfonema limicola and Desulfonema magnum.</title>
        <authorList>
            <person name="Schnaars V."/>
            <person name="Wohlbrand L."/>
            <person name="Scheve S."/>
            <person name="Hinrichs C."/>
            <person name="Reinhardt R."/>
            <person name="Rabus R."/>
        </authorList>
    </citation>
    <scope>NUCLEOTIDE SEQUENCE</scope>
    <source>
        <strain evidence="1">5ac10</strain>
    </source>
</reference>
<proteinExistence type="predicted"/>
<sequence length="51" mass="5859">MQGFFYPLINHLIKEEIMQRKLLCAAVFLFIISIFTGNACAGEFTGNPFFR</sequence>
<dbReference type="AlphaFoldDB" id="A0A975B696"/>
<accession>A0A975B696</accession>
<dbReference type="KEGG" id="dli:dnl_17760"/>
<keyword evidence="2" id="KW-1185">Reference proteome</keyword>
<evidence type="ECO:0000313" key="2">
    <source>
        <dbReference type="Proteomes" id="UP000663720"/>
    </source>
</evidence>